<gene>
    <name evidence="12" type="ORF">SASPL_147836</name>
</gene>
<evidence type="ECO:0000259" key="9">
    <source>
        <dbReference type="Pfam" id="PF18052"/>
    </source>
</evidence>
<dbReference type="GO" id="GO:0051607">
    <property type="term" value="P:defense response to virus"/>
    <property type="evidence" value="ECO:0007669"/>
    <property type="project" value="UniProtKB-ARBA"/>
</dbReference>
<dbReference type="PRINTS" id="PR00364">
    <property type="entry name" value="DISEASERSIST"/>
</dbReference>
<evidence type="ECO:0008006" key="14">
    <source>
        <dbReference type="Google" id="ProtNLM"/>
    </source>
</evidence>
<keyword evidence="3" id="KW-0677">Repeat</keyword>
<dbReference type="SUPFAM" id="SSF52058">
    <property type="entry name" value="L domain-like"/>
    <property type="match status" value="1"/>
</dbReference>
<evidence type="ECO:0000256" key="4">
    <source>
        <dbReference type="ARBA" id="ARBA00022741"/>
    </source>
</evidence>
<dbReference type="PANTHER" id="PTHR36766:SF70">
    <property type="entry name" value="DISEASE RESISTANCE PROTEIN RGA4"/>
    <property type="match status" value="1"/>
</dbReference>
<dbReference type="InterPro" id="IPR027417">
    <property type="entry name" value="P-loop_NTPase"/>
</dbReference>
<dbReference type="Pfam" id="PF00931">
    <property type="entry name" value="NB-ARC"/>
    <property type="match status" value="1"/>
</dbReference>
<dbReference type="Gene3D" id="3.40.50.300">
    <property type="entry name" value="P-loop containing nucleotide triphosphate hydrolases"/>
    <property type="match status" value="1"/>
</dbReference>
<reference evidence="12" key="2">
    <citation type="submission" date="2020-08" db="EMBL/GenBank/DDBJ databases">
        <title>Plant Genome Project.</title>
        <authorList>
            <person name="Zhang R.-G."/>
        </authorList>
    </citation>
    <scope>NUCLEOTIDE SEQUENCE</scope>
    <source>
        <strain evidence="12">Huo1</strain>
        <tissue evidence="12">Leaf</tissue>
    </source>
</reference>
<evidence type="ECO:0000259" key="10">
    <source>
        <dbReference type="Pfam" id="PF23559"/>
    </source>
</evidence>
<dbReference type="InterPro" id="IPR058922">
    <property type="entry name" value="WHD_DRP"/>
</dbReference>
<feature type="domain" description="R13L1/DRL21-like LRR repeat region" evidence="11">
    <location>
        <begin position="812"/>
        <end position="946"/>
    </location>
</feature>
<feature type="region of interest" description="Disordered" evidence="7">
    <location>
        <begin position="35"/>
        <end position="86"/>
    </location>
</feature>
<comment type="caution">
    <text evidence="12">The sequence shown here is derived from an EMBL/GenBank/DDBJ whole genome shotgun (WGS) entry which is preliminary data.</text>
</comment>
<dbReference type="InterPro" id="IPR002182">
    <property type="entry name" value="NB-ARC"/>
</dbReference>
<evidence type="ECO:0000256" key="7">
    <source>
        <dbReference type="SAM" id="MobiDB-lite"/>
    </source>
</evidence>
<dbReference type="FunFam" id="1.10.10.10:FF:000322">
    <property type="entry name" value="Probable disease resistance protein At1g63360"/>
    <property type="match status" value="1"/>
</dbReference>
<evidence type="ECO:0000256" key="5">
    <source>
        <dbReference type="ARBA" id="ARBA00022821"/>
    </source>
</evidence>
<keyword evidence="13" id="KW-1185">Reference proteome</keyword>
<dbReference type="PANTHER" id="PTHR36766">
    <property type="entry name" value="PLANT BROAD-SPECTRUM MILDEW RESISTANCE PROTEIN RPW8"/>
    <property type="match status" value="1"/>
</dbReference>
<evidence type="ECO:0000256" key="2">
    <source>
        <dbReference type="ARBA" id="ARBA00022614"/>
    </source>
</evidence>
<feature type="compositionally biased region" description="Polar residues" evidence="7">
    <location>
        <begin position="155"/>
        <end position="167"/>
    </location>
</feature>
<feature type="compositionally biased region" description="Pro residues" evidence="7">
    <location>
        <begin position="40"/>
        <end position="50"/>
    </location>
</feature>
<dbReference type="Proteomes" id="UP000298416">
    <property type="component" value="Unassembled WGS sequence"/>
</dbReference>
<dbReference type="Pfam" id="PF23559">
    <property type="entry name" value="WHD_DRP"/>
    <property type="match status" value="1"/>
</dbReference>
<evidence type="ECO:0000259" key="8">
    <source>
        <dbReference type="Pfam" id="PF00931"/>
    </source>
</evidence>
<dbReference type="InterPro" id="IPR036388">
    <property type="entry name" value="WH-like_DNA-bd_sf"/>
</dbReference>
<dbReference type="Gene3D" id="1.20.5.4130">
    <property type="match status" value="1"/>
</dbReference>
<evidence type="ECO:0000259" key="11">
    <source>
        <dbReference type="Pfam" id="PF25019"/>
    </source>
</evidence>
<dbReference type="Pfam" id="PF25019">
    <property type="entry name" value="LRR_R13L1-DRL21"/>
    <property type="match status" value="1"/>
</dbReference>
<sequence>MPNLEDSYTTKLFDRIHAAIDKLETRLDATNRRFGKLHAPPLPEPPPHQTPNPMYSQRTRRYPPHSQSRPRTPPYTSRPSSYFSPDTYGPQPYSCSDWEQPGVLSDYYEPPHARSISSWYSARQNVYRPPRNAFTSGDQFAEQERPLRQPHCARQSPNSGWSSSESHQQPFLHVKNQTYLEEDAQQLQKTMEMILGHLSDAQKKFITQDAVKSWLRELVALAFDADNVLDELRYHRLHKEVKKMMATKAKDKVLSFFSSFNGISRRLNMAHTIKQINADFKSMNQRAKDLGLQDIIRKAPAAVANTSTETDSLSLDQIFVGRDDDVPKLVHMLTHTHPQEEKRMFSIVALVGMGGMGKTTLARKVFNHGSVKARFGSPIWVHVSQTFDPISLFKKILSALSSDIGHGVEREQIVKRLQEALKNKTYLLVLDDVWNEDISKWEDFIKSIIGATSTKGNGIIITTRSEKVASTVGPIHVHHLNGLSDEDCWSIIKAKTLVGNGEFQSGFEMIGRKIAKRCQGLPLAANVVGGVHCGKSEEDWRIINEKWLSDAEGGQNICEILKLSYDHLSSPSLKKCFTFCSVFPKGRKIEKHELIELWMAEGFLQPSRRDDMESVGNMFFSVLLQNSLLQVAEKNDYGNVSECVMHDLVHDVASSVLSNNADDSTPARYMFLKKESSPIPKNVAKHLRTLFLEGGTSCTKFSGFECLHNLTLSGDYEEIPDSVRGLVHLRNLNISNTKIVKLPKWIGELHLLQTLRVNIWRLEKLPSTLKYMFNLRHLHIYSDTKFPAEIGKLTSLQTLPYFTVGKEKGYHIEELGSLENLKGMLKIGNLEMVCDKEDALKANISQKPNLFHLAFRWSDYREDEINDESVLEGLQPHENLKKLKISRFRGKRFPAWTEKMEVRDGPRGSWVPLANLIEIKLSECSKIEEIPSLEHLPNLKSLSLYSLRKVRLINTSFNHLTSLKIEELDILEYLPERIFYNNQNLSCLEICNCGVLRELPDGLDTLNSLEILRIWYCENLKSIGNPSGGARQSQGILRELRITECGELMELPCQMLEPWAPTVEDLELEALGGLKNLPRLIDSLAKSSTRLAILTIIGVPKLMAASIGSVESWDLSSLRRLEIDVSVEWSREDSVGIAETVEGMLQRCCNSLTRLQLKGVENWEWLPQSIQYLTSVSVLSLEKIGVEELPQWLGNLSSLTRLFLRNCNKLMSLPSVDALKHLIINVNQSHLGCESKRKFTYVDRTTPVFELERRRDIENGCRRHTFVGLSSLEIYHSRGIYQKTEMPFQLQIERPQGSK</sequence>
<keyword evidence="2" id="KW-0433">Leucine-rich repeat</keyword>
<reference evidence="12" key="1">
    <citation type="submission" date="2018-01" db="EMBL/GenBank/DDBJ databases">
        <authorList>
            <person name="Mao J.F."/>
        </authorList>
    </citation>
    <scope>NUCLEOTIDE SEQUENCE</scope>
    <source>
        <strain evidence="12">Huo1</strain>
        <tissue evidence="12">Leaf</tissue>
    </source>
</reference>
<evidence type="ECO:0000256" key="6">
    <source>
        <dbReference type="ARBA" id="ARBA00022840"/>
    </source>
</evidence>
<feature type="region of interest" description="Disordered" evidence="7">
    <location>
        <begin position="141"/>
        <end position="167"/>
    </location>
</feature>
<dbReference type="GO" id="GO:0005524">
    <property type="term" value="F:ATP binding"/>
    <property type="evidence" value="ECO:0007669"/>
    <property type="project" value="UniProtKB-KW"/>
</dbReference>
<evidence type="ECO:0000313" key="13">
    <source>
        <dbReference type="Proteomes" id="UP000298416"/>
    </source>
</evidence>
<dbReference type="Gene3D" id="1.10.10.10">
    <property type="entry name" value="Winged helix-like DNA-binding domain superfamily/Winged helix DNA-binding domain"/>
    <property type="match status" value="1"/>
</dbReference>
<dbReference type="InterPro" id="IPR041118">
    <property type="entry name" value="Rx_N"/>
</dbReference>
<feature type="domain" description="NB-ARC" evidence="8">
    <location>
        <begin position="341"/>
        <end position="496"/>
    </location>
</feature>
<organism evidence="12">
    <name type="scientific">Salvia splendens</name>
    <name type="common">Scarlet sage</name>
    <dbReference type="NCBI Taxonomy" id="180675"/>
    <lineage>
        <taxon>Eukaryota</taxon>
        <taxon>Viridiplantae</taxon>
        <taxon>Streptophyta</taxon>
        <taxon>Embryophyta</taxon>
        <taxon>Tracheophyta</taxon>
        <taxon>Spermatophyta</taxon>
        <taxon>Magnoliopsida</taxon>
        <taxon>eudicotyledons</taxon>
        <taxon>Gunneridae</taxon>
        <taxon>Pentapetalae</taxon>
        <taxon>asterids</taxon>
        <taxon>lamiids</taxon>
        <taxon>Lamiales</taxon>
        <taxon>Lamiaceae</taxon>
        <taxon>Nepetoideae</taxon>
        <taxon>Mentheae</taxon>
        <taxon>Salviinae</taxon>
        <taxon>Salvia</taxon>
        <taxon>Salvia subgen. Calosphace</taxon>
        <taxon>core Calosphace</taxon>
    </lineage>
</organism>
<dbReference type="SUPFAM" id="SSF52540">
    <property type="entry name" value="P-loop containing nucleoside triphosphate hydrolases"/>
    <property type="match status" value="1"/>
</dbReference>
<protein>
    <recommendedName>
        <fullName evidence="14">Disease resistance protein RPM1</fullName>
    </recommendedName>
</protein>
<feature type="domain" description="Disease resistance N-terminal" evidence="9">
    <location>
        <begin position="176"/>
        <end position="242"/>
    </location>
</feature>
<dbReference type="EMBL" id="PNBA02000018">
    <property type="protein sequence ID" value="KAG6393592.1"/>
    <property type="molecule type" value="Genomic_DNA"/>
</dbReference>
<evidence type="ECO:0000256" key="3">
    <source>
        <dbReference type="ARBA" id="ARBA00022737"/>
    </source>
</evidence>
<feature type="compositionally biased region" description="Low complexity" evidence="7">
    <location>
        <begin position="74"/>
        <end position="85"/>
    </location>
</feature>
<dbReference type="FunFam" id="3.40.50.300:FF:001091">
    <property type="entry name" value="Probable disease resistance protein At1g61300"/>
    <property type="match status" value="1"/>
</dbReference>
<accession>A0A8X8WEQ0</accession>
<dbReference type="InterPro" id="IPR042197">
    <property type="entry name" value="Apaf_helical"/>
</dbReference>
<feature type="domain" description="Disease resistance protein winged helix" evidence="10">
    <location>
        <begin position="582"/>
        <end position="653"/>
    </location>
</feature>
<dbReference type="Gene3D" id="3.80.10.10">
    <property type="entry name" value="Ribonuclease Inhibitor"/>
    <property type="match status" value="3"/>
</dbReference>
<keyword evidence="5" id="KW-0611">Plant defense</keyword>
<dbReference type="Gene3D" id="1.10.8.430">
    <property type="entry name" value="Helical domain of apoptotic protease-activating factors"/>
    <property type="match status" value="1"/>
</dbReference>
<keyword evidence="6" id="KW-0067">ATP-binding</keyword>
<dbReference type="Pfam" id="PF18052">
    <property type="entry name" value="Rx_N"/>
    <property type="match status" value="1"/>
</dbReference>
<evidence type="ECO:0000313" key="12">
    <source>
        <dbReference type="EMBL" id="KAG6393592.1"/>
    </source>
</evidence>
<evidence type="ECO:0000256" key="1">
    <source>
        <dbReference type="ARBA" id="ARBA00008894"/>
    </source>
</evidence>
<name>A0A8X8WEQ0_SALSN</name>
<keyword evidence="4" id="KW-0547">Nucleotide-binding</keyword>
<dbReference type="InterPro" id="IPR056789">
    <property type="entry name" value="LRR_R13L1-DRL21"/>
</dbReference>
<comment type="similarity">
    <text evidence="1">Belongs to the disease resistance NB-LRR family.</text>
</comment>
<proteinExistence type="inferred from homology"/>
<dbReference type="GO" id="GO:0043531">
    <property type="term" value="F:ADP binding"/>
    <property type="evidence" value="ECO:0007669"/>
    <property type="project" value="InterPro"/>
</dbReference>
<dbReference type="InterPro" id="IPR032675">
    <property type="entry name" value="LRR_dom_sf"/>
</dbReference>